<comment type="caution">
    <text evidence="1">The sequence shown here is derived from an EMBL/GenBank/DDBJ whole genome shotgun (WGS) entry which is preliminary data.</text>
</comment>
<sequence>MRMRGVTYDTGFLSEGTSSHTKFERRECTGRWKLYVETSIALLYA</sequence>
<gene>
    <name evidence="1" type="ORF">J2S17_000445</name>
</gene>
<accession>A0ABU0ABE7</accession>
<protein>
    <submittedName>
        <fullName evidence="1">Uncharacterized protein</fullName>
    </submittedName>
</protein>
<organism evidence="1 2">
    <name type="scientific">Cytobacillus purgationiresistens</name>
    <dbReference type="NCBI Taxonomy" id="863449"/>
    <lineage>
        <taxon>Bacteria</taxon>
        <taxon>Bacillati</taxon>
        <taxon>Bacillota</taxon>
        <taxon>Bacilli</taxon>
        <taxon>Bacillales</taxon>
        <taxon>Bacillaceae</taxon>
        <taxon>Cytobacillus</taxon>
    </lineage>
</organism>
<proteinExistence type="predicted"/>
<evidence type="ECO:0000313" key="1">
    <source>
        <dbReference type="EMBL" id="MDQ0268576.1"/>
    </source>
</evidence>
<dbReference type="EMBL" id="JAUSUB010000001">
    <property type="protein sequence ID" value="MDQ0268576.1"/>
    <property type="molecule type" value="Genomic_DNA"/>
</dbReference>
<evidence type="ECO:0000313" key="2">
    <source>
        <dbReference type="Proteomes" id="UP001238088"/>
    </source>
</evidence>
<dbReference type="Proteomes" id="UP001238088">
    <property type="component" value="Unassembled WGS sequence"/>
</dbReference>
<name>A0ABU0ABE7_9BACI</name>
<reference evidence="1 2" key="1">
    <citation type="submission" date="2023-07" db="EMBL/GenBank/DDBJ databases">
        <title>Genomic Encyclopedia of Type Strains, Phase IV (KMG-IV): sequencing the most valuable type-strain genomes for metagenomic binning, comparative biology and taxonomic classification.</title>
        <authorList>
            <person name="Goeker M."/>
        </authorList>
    </citation>
    <scope>NUCLEOTIDE SEQUENCE [LARGE SCALE GENOMIC DNA]</scope>
    <source>
        <strain evidence="1 2">DSM 23494</strain>
    </source>
</reference>
<keyword evidence="2" id="KW-1185">Reference proteome</keyword>